<proteinExistence type="predicted"/>
<protein>
    <submittedName>
        <fullName evidence="1">Uncharacterized protein</fullName>
    </submittedName>
</protein>
<accession>A0A2N3QVP5</accession>
<reference evidence="1 2" key="1">
    <citation type="submission" date="2017-10" db="EMBL/GenBank/DDBJ databases">
        <title>Bifidobacterium genomics.</title>
        <authorList>
            <person name="Lugli G.A."/>
            <person name="Milani C."/>
            <person name="Mancabelli L."/>
        </authorList>
    </citation>
    <scope>NUCLEOTIDE SEQUENCE [LARGE SCALE GENOMIC DNA]</scope>
    <source>
        <strain evidence="1 2">1747B</strain>
    </source>
</reference>
<sequence length="49" mass="5565">MLISPLEFAYAEAVYEGNTIGMARELNVLPWAVVAFRERLRDDPSLIVQ</sequence>
<organism evidence="1 2">
    <name type="scientific">Bifidobacterium pseudolongum subsp. globosum</name>
    <dbReference type="NCBI Taxonomy" id="1690"/>
    <lineage>
        <taxon>Bacteria</taxon>
        <taxon>Bacillati</taxon>
        <taxon>Actinomycetota</taxon>
        <taxon>Actinomycetes</taxon>
        <taxon>Bifidobacteriales</taxon>
        <taxon>Bifidobacteriaceae</taxon>
        <taxon>Bifidobacterium</taxon>
    </lineage>
</organism>
<gene>
    <name evidence="1" type="ORF">CQR45_0299</name>
</gene>
<evidence type="ECO:0000313" key="2">
    <source>
        <dbReference type="Proteomes" id="UP000233722"/>
    </source>
</evidence>
<name>A0A2N3QVP5_9BIFI</name>
<dbReference type="EMBL" id="PCHA01000014">
    <property type="protein sequence ID" value="PKU96177.1"/>
    <property type="molecule type" value="Genomic_DNA"/>
</dbReference>
<dbReference type="Proteomes" id="UP000233722">
    <property type="component" value="Unassembled WGS sequence"/>
</dbReference>
<comment type="caution">
    <text evidence="1">The sequence shown here is derived from an EMBL/GenBank/DDBJ whole genome shotgun (WGS) entry which is preliminary data.</text>
</comment>
<dbReference type="AlphaFoldDB" id="A0A2N3QVP5"/>
<evidence type="ECO:0000313" key="1">
    <source>
        <dbReference type="EMBL" id="PKU96177.1"/>
    </source>
</evidence>